<sequence length="115" mass="12715">MWSCLCLSILLCFVDRVTAQNPVDALFISVVVLVSVMLCIAYSSIMIINIAILVYKKYKSDKNATFAANPNVKEKDLEKSIVVGNPNAQLDDTPMPQFGTADTIVHREDHTSPIQ</sequence>
<accession>A0AAV7JC01</accession>
<dbReference type="Proteomes" id="UP001165289">
    <property type="component" value="Unassembled WGS sequence"/>
</dbReference>
<name>A0AAV7JC01_9METZ</name>
<feature type="chain" id="PRO_5043518522" evidence="2">
    <location>
        <begin position="20"/>
        <end position="115"/>
    </location>
</feature>
<comment type="caution">
    <text evidence="3">The sequence shown here is derived from an EMBL/GenBank/DDBJ whole genome shotgun (WGS) entry which is preliminary data.</text>
</comment>
<keyword evidence="1" id="KW-0812">Transmembrane</keyword>
<keyword evidence="2" id="KW-0732">Signal</keyword>
<dbReference type="EMBL" id="JAKMXF010000360">
    <property type="protein sequence ID" value="KAI6646191.1"/>
    <property type="molecule type" value="Genomic_DNA"/>
</dbReference>
<protein>
    <submittedName>
        <fullName evidence="3">Uncharacterized protein</fullName>
    </submittedName>
</protein>
<proteinExistence type="predicted"/>
<organism evidence="3 4">
    <name type="scientific">Oopsacas minuta</name>
    <dbReference type="NCBI Taxonomy" id="111878"/>
    <lineage>
        <taxon>Eukaryota</taxon>
        <taxon>Metazoa</taxon>
        <taxon>Porifera</taxon>
        <taxon>Hexactinellida</taxon>
        <taxon>Hexasterophora</taxon>
        <taxon>Lyssacinosida</taxon>
        <taxon>Leucopsacidae</taxon>
        <taxon>Oopsacas</taxon>
    </lineage>
</organism>
<feature type="signal peptide" evidence="2">
    <location>
        <begin position="1"/>
        <end position="19"/>
    </location>
</feature>
<feature type="transmembrane region" description="Helical" evidence="1">
    <location>
        <begin position="29"/>
        <end position="55"/>
    </location>
</feature>
<gene>
    <name evidence="3" type="ORF">LOD99_9398</name>
</gene>
<evidence type="ECO:0000256" key="1">
    <source>
        <dbReference type="SAM" id="Phobius"/>
    </source>
</evidence>
<keyword evidence="1" id="KW-0472">Membrane</keyword>
<keyword evidence="1" id="KW-1133">Transmembrane helix</keyword>
<dbReference type="AlphaFoldDB" id="A0AAV7JC01"/>
<reference evidence="3 4" key="1">
    <citation type="journal article" date="2023" name="BMC Biol.">
        <title>The compact genome of the sponge Oopsacas minuta (Hexactinellida) is lacking key metazoan core genes.</title>
        <authorList>
            <person name="Santini S."/>
            <person name="Schenkelaars Q."/>
            <person name="Jourda C."/>
            <person name="Duchesne M."/>
            <person name="Belahbib H."/>
            <person name="Rocher C."/>
            <person name="Selva M."/>
            <person name="Riesgo A."/>
            <person name="Vervoort M."/>
            <person name="Leys S.P."/>
            <person name="Kodjabachian L."/>
            <person name="Le Bivic A."/>
            <person name="Borchiellini C."/>
            <person name="Claverie J.M."/>
            <person name="Renard E."/>
        </authorList>
    </citation>
    <scope>NUCLEOTIDE SEQUENCE [LARGE SCALE GENOMIC DNA]</scope>
    <source>
        <strain evidence="3">SPO-2</strain>
    </source>
</reference>
<keyword evidence="4" id="KW-1185">Reference proteome</keyword>
<evidence type="ECO:0000256" key="2">
    <source>
        <dbReference type="SAM" id="SignalP"/>
    </source>
</evidence>
<evidence type="ECO:0000313" key="3">
    <source>
        <dbReference type="EMBL" id="KAI6646191.1"/>
    </source>
</evidence>
<evidence type="ECO:0000313" key="4">
    <source>
        <dbReference type="Proteomes" id="UP001165289"/>
    </source>
</evidence>